<sequence>MSTKFNTNKRSLRGEVKRAIKRYYRNLDGECPIELYKLTLSQIEPPLLEVVLKKCKGNQSEASKVLGLNRGTFRKKLEKYGLL</sequence>
<evidence type="ECO:0000256" key="3">
    <source>
        <dbReference type="ARBA" id="ARBA00029540"/>
    </source>
</evidence>
<accession>A0A368BPK5</accession>
<dbReference type="SUPFAM" id="SSF46689">
    <property type="entry name" value="Homeodomain-like"/>
    <property type="match status" value="1"/>
</dbReference>
<gene>
    <name evidence="5" type="ORF">DBW97_00200</name>
</gene>
<dbReference type="InterPro" id="IPR050207">
    <property type="entry name" value="Trans_regulatory_Fis"/>
</dbReference>
<name>A0A368BPK5_9GAMM</name>
<evidence type="ECO:0000256" key="2">
    <source>
        <dbReference type="ARBA" id="ARBA00023125"/>
    </source>
</evidence>
<comment type="caution">
    <text evidence="5">The sequence shown here is derived from an EMBL/GenBank/DDBJ whole genome shotgun (WGS) entry which is preliminary data.</text>
</comment>
<dbReference type="Gene3D" id="1.10.10.60">
    <property type="entry name" value="Homeodomain-like"/>
    <property type="match status" value="1"/>
</dbReference>
<reference evidence="5 6" key="1">
    <citation type="journal article" date="2018" name="Microbiome">
        <title>Fine metagenomic profile of the Mediterranean stratified and mixed water columns revealed by assembly and recruitment.</title>
        <authorList>
            <person name="Haro-Moreno J.M."/>
            <person name="Lopez-Perez M."/>
            <person name="De La Torre J.R."/>
            <person name="Picazo A."/>
            <person name="Camacho A."/>
            <person name="Rodriguez-Valera F."/>
        </authorList>
    </citation>
    <scope>NUCLEOTIDE SEQUENCE [LARGE SCALE GENOMIC DNA]</scope>
    <source>
        <strain evidence="5">MED-G83</strain>
    </source>
</reference>
<dbReference type="InterPro" id="IPR009057">
    <property type="entry name" value="Homeodomain-like_sf"/>
</dbReference>
<dbReference type="GO" id="GO:0006355">
    <property type="term" value="P:regulation of DNA-templated transcription"/>
    <property type="evidence" value="ECO:0007669"/>
    <property type="project" value="InterPro"/>
</dbReference>
<keyword evidence="2" id="KW-0238">DNA-binding</keyword>
<organism evidence="5 6">
    <name type="scientific">SAR86 cluster bacterium</name>
    <dbReference type="NCBI Taxonomy" id="2030880"/>
    <lineage>
        <taxon>Bacteria</taxon>
        <taxon>Pseudomonadati</taxon>
        <taxon>Pseudomonadota</taxon>
        <taxon>Gammaproteobacteria</taxon>
        <taxon>SAR86 cluster</taxon>
    </lineage>
</organism>
<dbReference type="PRINTS" id="PR01590">
    <property type="entry name" value="HTHFIS"/>
</dbReference>
<dbReference type="PANTHER" id="PTHR47918:SF1">
    <property type="entry name" value="DNA-BINDING PROTEIN FIS"/>
    <property type="match status" value="1"/>
</dbReference>
<dbReference type="EMBL" id="QOPD01000001">
    <property type="protein sequence ID" value="RCL39181.1"/>
    <property type="molecule type" value="Genomic_DNA"/>
</dbReference>
<protein>
    <recommendedName>
        <fullName evidence="3">Putative Fis-like DNA-binding protein</fullName>
    </recommendedName>
</protein>
<evidence type="ECO:0000313" key="6">
    <source>
        <dbReference type="Proteomes" id="UP000252147"/>
    </source>
</evidence>
<dbReference type="GO" id="GO:0043565">
    <property type="term" value="F:sequence-specific DNA binding"/>
    <property type="evidence" value="ECO:0007669"/>
    <property type="project" value="InterPro"/>
</dbReference>
<dbReference type="PIRSF" id="PIRSF002097">
    <property type="entry name" value="DNA-binding_Fis"/>
    <property type="match status" value="1"/>
</dbReference>
<dbReference type="Pfam" id="PF02954">
    <property type="entry name" value="HTH_8"/>
    <property type="match status" value="1"/>
</dbReference>
<evidence type="ECO:0000313" key="5">
    <source>
        <dbReference type="EMBL" id="RCL39181.1"/>
    </source>
</evidence>
<evidence type="ECO:0000256" key="1">
    <source>
        <dbReference type="ARBA" id="ARBA00008559"/>
    </source>
</evidence>
<comment type="similarity">
    <text evidence="1">Belongs to the transcriptional regulatory Fis family.</text>
</comment>
<dbReference type="PRINTS" id="PR01591">
    <property type="entry name" value="DNABINDNGFIS"/>
</dbReference>
<dbReference type="InterPro" id="IPR005412">
    <property type="entry name" value="Fis_DNA-bd"/>
</dbReference>
<dbReference type="AlphaFoldDB" id="A0A368BPK5"/>
<evidence type="ECO:0000259" key="4">
    <source>
        <dbReference type="Pfam" id="PF02954"/>
    </source>
</evidence>
<dbReference type="Proteomes" id="UP000252147">
    <property type="component" value="Unassembled WGS sequence"/>
</dbReference>
<dbReference type="PANTHER" id="PTHR47918">
    <property type="entry name" value="DNA-BINDING PROTEIN FIS"/>
    <property type="match status" value="1"/>
</dbReference>
<dbReference type="InterPro" id="IPR002197">
    <property type="entry name" value="HTH_Fis"/>
</dbReference>
<feature type="domain" description="DNA binding HTH" evidence="4">
    <location>
        <begin position="39"/>
        <end position="80"/>
    </location>
</feature>
<proteinExistence type="inferred from homology"/>